<proteinExistence type="predicted"/>
<keyword evidence="3" id="KW-1185">Reference proteome</keyword>
<accession>A0A9P1DU75</accession>
<dbReference type="EMBL" id="CAMXCT030006545">
    <property type="protein sequence ID" value="CAL4803021.1"/>
    <property type="molecule type" value="Genomic_DNA"/>
</dbReference>
<dbReference type="OrthoDB" id="436369at2759"/>
<dbReference type="EMBL" id="CAMXCT020006545">
    <property type="protein sequence ID" value="CAL1169084.1"/>
    <property type="molecule type" value="Genomic_DNA"/>
</dbReference>
<evidence type="ECO:0000313" key="2">
    <source>
        <dbReference type="EMBL" id="CAL4803021.1"/>
    </source>
</evidence>
<dbReference type="AlphaFoldDB" id="A0A9P1DU75"/>
<protein>
    <submittedName>
        <fullName evidence="2">Copia protein</fullName>
    </submittedName>
</protein>
<name>A0A9P1DU75_9DINO</name>
<comment type="caution">
    <text evidence="1">The sequence shown here is derived from an EMBL/GenBank/DDBJ whole genome shotgun (WGS) entry which is preliminary data.</text>
</comment>
<evidence type="ECO:0000313" key="3">
    <source>
        <dbReference type="Proteomes" id="UP001152797"/>
    </source>
</evidence>
<organism evidence="1">
    <name type="scientific">Cladocopium goreaui</name>
    <dbReference type="NCBI Taxonomy" id="2562237"/>
    <lineage>
        <taxon>Eukaryota</taxon>
        <taxon>Sar</taxon>
        <taxon>Alveolata</taxon>
        <taxon>Dinophyceae</taxon>
        <taxon>Suessiales</taxon>
        <taxon>Symbiodiniaceae</taxon>
        <taxon>Cladocopium</taxon>
    </lineage>
</organism>
<dbReference type="EMBL" id="CAMXCT010006545">
    <property type="protein sequence ID" value="CAI4015709.1"/>
    <property type="molecule type" value="Genomic_DNA"/>
</dbReference>
<reference evidence="1" key="1">
    <citation type="submission" date="2022-10" db="EMBL/GenBank/DDBJ databases">
        <authorList>
            <person name="Chen Y."/>
            <person name="Dougan E. K."/>
            <person name="Chan C."/>
            <person name="Rhodes N."/>
            <person name="Thang M."/>
        </authorList>
    </citation>
    <scope>NUCLEOTIDE SEQUENCE</scope>
</reference>
<dbReference type="Proteomes" id="UP001152797">
    <property type="component" value="Unassembled WGS sequence"/>
</dbReference>
<gene>
    <name evidence="1" type="ORF">C1SCF055_LOCUS40523</name>
</gene>
<sequence length="255" mass="28433">MGHARLEYLDPRWPGSHRSVSSFEELPALKAHVDELRKAIDSMNTEWARGRDAMERNYDKVHSLKEDLDSNWKARHDALEAACTRLRDSLDKVGEDRTLCSEAQSSSTEGLPALFLKRFKDPMRFTKFQEGKIHGCTPKFDNDECLCPTGHEELGCQDATDSSSFELKCSNILNMQIPSSNVLDFFKSRGACNMSNHDELLKQVVDQETMHRLETSSIGAVGAVGAVLPMALCGFADRGRSRTKAARDFLCSGAT</sequence>
<reference evidence="2 3" key="2">
    <citation type="submission" date="2024-05" db="EMBL/GenBank/DDBJ databases">
        <authorList>
            <person name="Chen Y."/>
            <person name="Shah S."/>
            <person name="Dougan E. K."/>
            <person name="Thang M."/>
            <person name="Chan C."/>
        </authorList>
    </citation>
    <scope>NUCLEOTIDE SEQUENCE [LARGE SCALE GENOMIC DNA]</scope>
</reference>
<evidence type="ECO:0000313" key="1">
    <source>
        <dbReference type="EMBL" id="CAI4015709.1"/>
    </source>
</evidence>